<accession>A0A381T504</accession>
<organism evidence="1">
    <name type="scientific">marine metagenome</name>
    <dbReference type="NCBI Taxonomy" id="408172"/>
    <lineage>
        <taxon>unclassified sequences</taxon>
        <taxon>metagenomes</taxon>
        <taxon>ecological metagenomes</taxon>
    </lineage>
</organism>
<gene>
    <name evidence="1" type="ORF">METZ01_LOCUS64099</name>
</gene>
<proteinExistence type="predicted"/>
<reference evidence="1" key="1">
    <citation type="submission" date="2018-05" db="EMBL/GenBank/DDBJ databases">
        <authorList>
            <person name="Lanie J.A."/>
            <person name="Ng W.-L."/>
            <person name="Kazmierczak K.M."/>
            <person name="Andrzejewski T.M."/>
            <person name="Davidsen T.M."/>
            <person name="Wayne K.J."/>
            <person name="Tettelin H."/>
            <person name="Glass J.I."/>
            <person name="Rusch D."/>
            <person name="Podicherti R."/>
            <person name="Tsui H.-C.T."/>
            <person name="Winkler M.E."/>
        </authorList>
    </citation>
    <scope>NUCLEOTIDE SEQUENCE</scope>
</reference>
<dbReference type="EMBL" id="UINC01004033">
    <property type="protein sequence ID" value="SVA11245.1"/>
    <property type="molecule type" value="Genomic_DNA"/>
</dbReference>
<dbReference type="AlphaFoldDB" id="A0A381T504"/>
<name>A0A381T504_9ZZZZ</name>
<sequence length="68" mass="7793">MQYKLSDFIERNTDVPEVNSALKSIQSQIETIRNHLCSLPFESEPSEFIKVLSAWQSKKEHPEDNDGG</sequence>
<protein>
    <submittedName>
        <fullName evidence="1">Uncharacterized protein</fullName>
    </submittedName>
</protein>
<evidence type="ECO:0000313" key="1">
    <source>
        <dbReference type="EMBL" id="SVA11245.1"/>
    </source>
</evidence>